<comment type="caution">
    <text evidence="1">The sequence shown here is derived from an EMBL/GenBank/DDBJ whole genome shotgun (WGS) entry which is preliminary data.</text>
</comment>
<reference evidence="1" key="1">
    <citation type="submission" date="2023-02" db="EMBL/GenBank/DDBJ databases">
        <title>Identification and recombinant expression of a fungal hydrolase from Papiliotrema laurentii that hydrolyzes apple cutin and clears colloidal polyester polyurethane.</title>
        <authorList>
            <consortium name="DOE Joint Genome Institute"/>
            <person name="Roman V.A."/>
            <person name="Bojanowski C."/>
            <person name="Crable B.R."/>
            <person name="Wagner D.N."/>
            <person name="Hung C.S."/>
            <person name="Nadeau L.J."/>
            <person name="Schratz L."/>
            <person name="Haridas S."/>
            <person name="Pangilinan J."/>
            <person name="Lipzen A."/>
            <person name="Na H."/>
            <person name="Yan M."/>
            <person name="Ng V."/>
            <person name="Grigoriev I.V."/>
            <person name="Spatafora J.W."/>
            <person name="Barlow D."/>
            <person name="Biffinger J."/>
            <person name="Kelley-Loughnane N."/>
            <person name="Varaljay V.A."/>
            <person name="Crookes-Goodson W.J."/>
        </authorList>
    </citation>
    <scope>NUCLEOTIDE SEQUENCE</scope>
    <source>
        <strain evidence="1">5307AH</strain>
    </source>
</reference>
<keyword evidence="2" id="KW-1185">Reference proteome</keyword>
<organism evidence="1 2">
    <name type="scientific">Papiliotrema laurentii</name>
    <name type="common">Cryptococcus laurentii</name>
    <dbReference type="NCBI Taxonomy" id="5418"/>
    <lineage>
        <taxon>Eukaryota</taxon>
        <taxon>Fungi</taxon>
        <taxon>Dikarya</taxon>
        <taxon>Basidiomycota</taxon>
        <taxon>Agaricomycotina</taxon>
        <taxon>Tremellomycetes</taxon>
        <taxon>Tremellales</taxon>
        <taxon>Rhynchogastremaceae</taxon>
        <taxon>Papiliotrema</taxon>
    </lineage>
</organism>
<proteinExistence type="predicted"/>
<sequence>MLELVRANLTSIGKVYLGDRPYERVFEHKDLLPTDEARYSIACKHQSDELINAARPNRIEYPRRRSGDTRKTLTRAELVFDCIAASETLDNSAAAWGLTPMGADQSLHGDCMWQVGAEIVGCPHTNGPIYAAPDAPAFANAASRPVAKGGPRWHYARPEGGWNLETAIGLGDGRKLPSFSVADPVFNRATPVPTSSFGPIQELDPPFSTPGHWDPTIPIPATGGLTWERASVNGKSEWLALHLVPWGGHLDWVSAIGPGYLSLSSEQHAEGHKARVGTKFRAIANRRIRGVMVTNVDYWNHVVDQLNAMMDDLSLPILRRRNARVFAAYLLRASKPPGGRDIAFR</sequence>
<dbReference type="AlphaFoldDB" id="A0AAD9FRF0"/>
<evidence type="ECO:0000313" key="2">
    <source>
        <dbReference type="Proteomes" id="UP001182556"/>
    </source>
</evidence>
<evidence type="ECO:0000313" key="1">
    <source>
        <dbReference type="EMBL" id="KAK1924805.1"/>
    </source>
</evidence>
<dbReference type="EMBL" id="JAODAN010000004">
    <property type="protein sequence ID" value="KAK1924805.1"/>
    <property type="molecule type" value="Genomic_DNA"/>
</dbReference>
<accession>A0AAD9FRF0</accession>
<name>A0AAD9FRF0_PAPLA</name>
<protein>
    <submittedName>
        <fullName evidence="1">Uncharacterized protein</fullName>
    </submittedName>
</protein>
<dbReference type="Proteomes" id="UP001182556">
    <property type="component" value="Unassembled WGS sequence"/>
</dbReference>
<gene>
    <name evidence="1" type="ORF">DB88DRAFT_237376</name>
</gene>